<reference evidence="2" key="1">
    <citation type="submission" date="2020-06" db="EMBL/GenBank/DDBJ databases">
        <authorList>
            <person name="Ji K."/>
            <person name="Li J."/>
        </authorList>
    </citation>
    <scope>NUCLEOTIDE SEQUENCE</scope>
    <source>
        <strain evidence="2">JKM2019</strain>
        <tissue evidence="2">Whole body</tissue>
    </source>
</reference>
<dbReference type="EMBL" id="SDOV01000007">
    <property type="protein sequence ID" value="KAH7638886.1"/>
    <property type="molecule type" value="Genomic_DNA"/>
</dbReference>
<comment type="caution">
    <text evidence="2">The sequence shown here is derived from an EMBL/GenBank/DDBJ whole genome shotgun (WGS) entry which is preliminary data.</text>
</comment>
<keyword evidence="1" id="KW-1133">Transmembrane helix</keyword>
<name>A0A9D4SEM4_DERFA</name>
<proteinExistence type="predicted"/>
<keyword evidence="1" id="KW-0812">Transmembrane</keyword>
<evidence type="ECO:0000256" key="1">
    <source>
        <dbReference type="SAM" id="Phobius"/>
    </source>
</evidence>
<organism evidence="2">
    <name type="scientific">Dermatophagoides farinae</name>
    <name type="common">American house dust mite</name>
    <dbReference type="NCBI Taxonomy" id="6954"/>
    <lineage>
        <taxon>Eukaryota</taxon>
        <taxon>Metazoa</taxon>
        <taxon>Ecdysozoa</taxon>
        <taxon>Arthropoda</taxon>
        <taxon>Chelicerata</taxon>
        <taxon>Arachnida</taxon>
        <taxon>Acari</taxon>
        <taxon>Acariformes</taxon>
        <taxon>Sarcoptiformes</taxon>
        <taxon>Astigmata</taxon>
        <taxon>Psoroptidia</taxon>
        <taxon>Analgoidea</taxon>
        <taxon>Pyroglyphidae</taxon>
        <taxon>Dermatophagoidinae</taxon>
        <taxon>Dermatophagoides</taxon>
    </lineage>
</organism>
<reference evidence="2" key="2">
    <citation type="journal article" date="2021" name="World Allergy Organ. J.">
        <title>Chromosome-level assembly of Dermatophagoides farinae genome and transcriptome reveals two novel allergens Der f 37 and Der f 39.</title>
        <authorList>
            <person name="Chen J."/>
            <person name="Cai Z."/>
            <person name="Fan D."/>
            <person name="Hu J."/>
            <person name="Hou Y."/>
            <person name="He Y."/>
            <person name="Zhang Z."/>
            <person name="Zhao Z."/>
            <person name="Gao P."/>
            <person name="Hu W."/>
            <person name="Sun J."/>
            <person name="Li J."/>
            <person name="Ji K."/>
        </authorList>
    </citation>
    <scope>NUCLEOTIDE SEQUENCE</scope>
    <source>
        <strain evidence="2">JKM2019</strain>
    </source>
</reference>
<feature type="transmembrane region" description="Helical" evidence="1">
    <location>
        <begin position="627"/>
        <end position="655"/>
    </location>
</feature>
<dbReference type="Proteomes" id="UP000828236">
    <property type="component" value="Unassembled WGS sequence"/>
</dbReference>
<dbReference type="PANTHER" id="PTHR34494">
    <property type="entry name" value="PROTEIN CBG25024"/>
    <property type="match status" value="1"/>
</dbReference>
<accession>A0A9D4SEM4</accession>
<evidence type="ECO:0000313" key="2">
    <source>
        <dbReference type="EMBL" id="KAH7638886.1"/>
    </source>
</evidence>
<sequence>MPGGDWIPVLSQMKSFVQVMTGDVEGARQTQSNFSRECPIISQVRSVAELASGNKEAAIETQSRCLTTMSDFVDGLPIVGHVKAGDHERGNRALKAATRTSVVMGAGAVAAVTTGGIAAIPAGIVAGTAFDTTDSIINHKPKGCIATVNKAVNKPIGENVFDLVLGVVCDGMAGYSGGRIGTKIANVKVARLKAKMTAKMDKLNAGMDPNSITLTVHGIKAFRNSEINTIRHGTPVYWDDVKGNGKTATTSEKVTFPLIQTTTSSTYEAFNADYYEGEQCKGDTQEKCAIARNYGGQKSCGQRYHSKYSSYKSTTIEEIKKISDDHNRDPRGNLKKTCELIVRLWFLLLRMPNEFNYTGAITMNNAHEGLLHSFVRHFNEWNRFIDINDILKRLQPIRNRLDQIMRARNGNEALNFVQQLKSDIESLPNDVWVDVKLALFQVQERIYQFIQRNLTYSQYLGEGINNNGQMQVYFDVGDGQVMAIAVSRQLYDPIFPQDRRPQDMMPGYDWIPVVSQVKSFVQVITGDVEGARQTQENFSRECPIAFSQTQENFSRECPIVSQTRSAIELASGDKETAKKTQYQCLGTMSNFVDFLPIVGHFKGGIQHLTGDHEEGNHALKAATRTSVMMGAGAVATIFTGGLTAILAGIAVGAAFDSSDSIIHNEPRGLFAAVDKAVNKPTGGNVFDAAMGVVGYGMAGYSGSKIGTKMPDNNQVVELGSKMAADIHKLNAVIGLALTFGKEITSLNSKINTITWKKS</sequence>
<dbReference type="PANTHER" id="PTHR34494:SF1">
    <property type="entry name" value="PROTEIN CBG25024"/>
    <property type="match status" value="1"/>
</dbReference>
<protein>
    <submittedName>
        <fullName evidence="2">Uncharacterized protein</fullName>
    </submittedName>
</protein>
<keyword evidence="1" id="KW-0472">Membrane</keyword>
<dbReference type="AlphaFoldDB" id="A0A9D4SEM4"/>
<gene>
    <name evidence="2" type="ORF">HUG17_2919</name>
</gene>